<evidence type="ECO:0000256" key="9">
    <source>
        <dbReference type="ARBA" id="ARBA00023224"/>
    </source>
</evidence>
<keyword evidence="4 10" id="KW-0812">Transmembrane</keyword>
<protein>
    <submittedName>
        <fullName evidence="11">Odorant receptor 19</fullName>
    </submittedName>
</protein>
<keyword evidence="5" id="KW-0552">Olfaction</keyword>
<comment type="subcellular location">
    <subcellularLocation>
        <location evidence="1">Cell membrane</location>
        <topology evidence="1">Multi-pass membrane protein</topology>
    </subcellularLocation>
</comment>
<keyword evidence="3" id="KW-0716">Sensory transduction</keyword>
<evidence type="ECO:0000256" key="7">
    <source>
        <dbReference type="ARBA" id="ARBA00023136"/>
    </source>
</evidence>
<dbReference type="Pfam" id="PF02949">
    <property type="entry name" value="7tm_6"/>
    <property type="match status" value="1"/>
</dbReference>
<evidence type="ECO:0000256" key="8">
    <source>
        <dbReference type="ARBA" id="ARBA00023170"/>
    </source>
</evidence>
<evidence type="ECO:0000256" key="1">
    <source>
        <dbReference type="ARBA" id="ARBA00004651"/>
    </source>
</evidence>
<feature type="transmembrane region" description="Helical" evidence="10">
    <location>
        <begin position="267"/>
        <end position="287"/>
    </location>
</feature>
<evidence type="ECO:0000256" key="4">
    <source>
        <dbReference type="ARBA" id="ARBA00022692"/>
    </source>
</evidence>
<evidence type="ECO:0000256" key="2">
    <source>
        <dbReference type="ARBA" id="ARBA00022475"/>
    </source>
</evidence>
<reference evidence="11" key="1">
    <citation type="submission" date="2015-11" db="EMBL/GenBank/DDBJ databases">
        <title>Identification of candidate chemosensory genes in the antennal transcriptome of Drosicha corpulenta (Kuwana).</title>
        <authorList>
            <person name="Zhang Y."/>
            <person name="Gao Q."/>
            <person name="Xie Y."/>
        </authorList>
    </citation>
    <scope>NUCLEOTIDE SEQUENCE</scope>
</reference>
<evidence type="ECO:0000256" key="6">
    <source>
        <dbReference type="ARBA" id="ARBA00022989"/>
    </source>
</evidence>
<dbReference type="GO" id="GO:0004984">
    <property type="term" value="F:olfactory receptor activity"/>
    <property type="evidence" value="ECO:0007669"/>
    <property type="project" value="InterPro"/>
</dbReference>
<sequence length="291" mass="34059">MIEISRKFFKYGRIAIILFVSPLFAPAFAPLLQLTDDYSKYLYAPWYLPYVISDIRVYYLTYAFQTAIMLPSYILTSVAVIQPLYFWMVCRLQMFALTTILSNINERSVWDRVDHRPDEDIKSAISGLQTTDGYMFGYIQEVVEHHRSIIKLVKMFIRLYEKTLFYYIAFCCSTFSLNCYLIIVDKEALLSTTIERISYPIICYTSSLFYNLIGNFFTNMNSDFGEAVYDLNWYDQSLTFKKHVLLIVQTVSWTLQMEFTPNASLSLALYMSTIKASFSYLNFLLTVRKNG</sequence>
<keyword evidence="9" id="KW-0807">Transducer</keyword>
<dbReference type="GO" id="GO:0007165">
    <property type="term" value="P:signal transduction"/>
    <property type="evidence" value="ECO:0007669"/>
    <property type="project" value="UniProtKB-KW"/>
</dbReference>
<evidence type="ECO:0000256" key="3">
    <source>
        <dbReference type="ARBA" id="ARBA00022606"/>
    </source>
</evidence>
<dbReference type="PANTHER" id="PTHR21137:SF35">
    <property type="entry name" value="ODORANT RECEPTOR 19A-RELATED"/>
    <property type="match status" value="1"/>
</dbReference>
<dbReference type="GO" id="GO:0005549">
    <property type="term" value="F:odorant binding"/>
    <property type="evidence" value="ECO:0007669"/>
    <property type="project" value="InterPro"/>
</dbReference>
<dbReference type="AlphaFoldDB" id="A0A0U3SQ83"/>
<evidence type="ECO:0000313" key="11">
    <source>
        <dbReference type="EMBL" id="ALV87634.1"/>
    </source>
</evidence>
<feature type="transmembrane region" description="Helical" evidence="10">
    <location>
        <begin position="164"/>
        <end position="183"/>
    </location>
</feature>
<dbReference type="InterPro" id="IPR004117">
    <property type="entry name" value="7tm6_olfct_rcpt"/>
</dbReference>
<dbReference type="GO" id="GO:0005886">
    <property type="term" value="C:plasma membrane"/>
    <property type="evidence" value="ECO:0007669"/>
    <property type="project" value="UniProtKB-SubCell"/>
</dbReference>
<keyword evidence="7 10" id="KW-0472">Membrane</keyword>
<evidence type="ECO:0000256" key="10">
    <source>
        <dbReference type="SAM" id="Phobius"/>
    </source>
</evidence>
<name>A0A0U3SQ83_9HEMI</name>
<dbReference type="EMBL" id="KU133809">
    <property type="protein sequence ID" value="ALV87634.1"/>
    <property type="molecule type" value="mRNA"/>
</dbReference>
<organism evidence="11">
    <name type="scientific">Drosicha corpulenta</name>
    <dbReference type="NCBI Taxonomy" id="535978"/>
    <lineage>
        <taxon>Eukaryota</taxon>
        <taxon>Metazoa</taxon>
        <taxon>Ecdysozoa</taxon>
        <taxon>Arthropoda</taxon>
        <taxon>Hexapoda</taxon>
        <taxon>Insecta</taxon>
        <taxon>Pterygota</taxon>
        <taxon>Neoptera</taxon>
        <taxon>Paraneoptera</taxon>
        <taxon>Hemiptera</taxon>
        <taxon>Sternorrhyncha</taxon>
        <taxon>Coccoidea</taxon>
        <taxon>Monophlebidae</taxon>
        <taxon>Drosicha</taxon>
    </lineage>
</organism>
<feature type="transmembrane region" description="Helical" evidence="10">
    <location>
        <begin position="12"/>
        <end position="32"/>
    </location>
</feature>
<proteinExistence type="evidence at transcript level"/>
<accession>A0A0U3SQ83</accession>
<keyword evidence="2" id="KW-1003">Cell membrane</keyword>
<evidence type="ECO:0000256" key="5">
    <source>
        <dbReference type="ARBA" id="ARBA00022725"/>
    </source>
</evidence>
<dbReference type="PANTHER" id="PTHR21137">
    <property type="entry name" value="ODORANT RECEPTOR"/>
    <property type="match status" value="1"/>
</dbReference>
<keyword evidence="6 10" id="KW-1133">Transmembrane helix</keyword>
<keyword evidence="8 11" id="KW-0675">Receptor</keyword>
<feature type="transmembrane region" description="Helical" evidence="10">
    <location>
        <begin position="62"/>
        <end position="87"/>
    </location>
</feature>